<reference evidence="1" key="1">
    <citation type="submission" date="2020-10" db="EMBL/GenBank/DDBJ databases">
        <authorList>
            <person name="Castelo-Branco R."/>
            <person name="Eusebio N."/>
            <person name="Adriana R."/>
            <person name="Vieira A."/>
            <person name="Brugerolle De Fraissinette N."/>
            <person name="Rezende De Castro R."/>
            <person name="Schneider M.P."/>
            <person name="Vasconcelos V."/>
            <person name="Leao P.N."/>
        </authorList>
    </citation>
    <scope>NUCLEOTIDE SEQUENCE</scope>
    <source>
        <strain evidence="1">LEGE 11467</strain>
    </source>
</reference>
<keyword evidence="2" id="KW-1185">Reference proteome</keyword>
<organism evidence="1 2">
    <name type="scientific">Zarconia navalis LEGE 11467</name>
    <dbReference type="NCBI Taxonomy" id="1828826"/>
    <lineage>
        <taxon>Bacteria</taxon>
        <taxon>Bacillati</taxon>
        <taxon>Cyanobacteriota</taxon>
        <taxon>Cyanophyceae</taxon>
        <taxon>Oscillatoriophycideae</taxon>
        <taxon>Oscillatoriales</taxon>
        <taxon>Oscillatoriales incertae sedis</taxon>
        <taxon>Zarconia</taxon>
        <taxon>Zarconia navalis</taxon>
    </lineage>
</organism>
<sequence length="163" mass="18923">MKDIREPDSWEFNPDRPHVPILHNGQLVGYCQPFYAREIVESLNEQETLRKALRIACSDLIRKLGGDRSKLDDLVQKYRTKAQRPKFGPRAIAAMLIDRQKDLRVSPQEFVKFCDTYKVSPQQLRMLAEGKEIDRKYIEPLARILGITPAEVMDVLQGDREKN</sequence>
<dbReference type="AlphaFoldDB" id="A0A928Z8B4"/>
<protein>
    <submittedName>
        <fullName evidence="1">Uncharacterized protein</fullName>
    </submittedName>
</protein>
<comment type="caution">
    <text evidence="1">The sequence shown here is derived from an EMBL/GenBank/DDBJ whole genome shotgun (WGS) entry which is preliminary data.</text>
</comment>
<proteinExistence type="predicted"/>
<evidence type="ECO:0000313" key="1">
    <source>
        <dbReference type="EMBL" id="MBE9040374.1"/>
    </source>
</evidence>
<evidence type="ECO:0000313" key="2">
    <source>
        <dbReference type="Proteomes" id="UP000621799"/>
    </source>
</evidence>
<dbReference type="EMBL" id="JADEXN010000078">
    <property type="protein sequence ID" value="MBE9040374.1"/>
    <property type="molecule type" value="Genomic_DNA"/>
</dbReference>
<gene>
    <name evidence="1" type="ORF">IQ235_06155</name>
</gene>
<dbReference type="Proteomes" id="UP000621799">
    <property type="component" value="Unassembled WGS sequence"/>
</dbReference>
<accession>A0A928Z8B4</accession>
<name>A0A928Z8B4_9CYAN</name>